<evidence type="ECO:0000259" key="2">
    <source>
        <dbReference type="PROSITE" id="PS50164"/>
    </source>
</evidence>
<dbReference type="SUPFAM" id="SSF82771">
    <property type="entry name" value="GIY-YIG endonuclease"/>
    <property type="match status" value="1"/>
</dbReference>
<proteinExistence type="inferred from homology"/>
<dbReference type="InterPro" id="IPR050190">
    <property type="entry name" value="UPF0213_domain"/>
</dbReference>
<dbReference type="Proteomes" id="UP001244787">
    <property type="component" value="Unassembled WGS sequence"/>
</dbReference>
<dbReference type="PANTHER" id="PTHR34477:SF1">
    <property type="entry name" value="UPF0213 PROTEIN YHBQ"/>
    <property type="match status" value="1"/>
</dbReference>
<dbReference type="InterPro" id="IPR035901">
    <property type="entry name" value="GIY-YIG_endonuc_sf"/>
</dbReference>
<reference evidence="3 4" key="1">
    <citation type="submission" date="2023-06" db="EMBL/GenBank/DDBJ databases">
        <authorList>
            <person name="Ye Y.-Q."/>
            <person name="Du Z.-J."/>
        </authorList>
    </citation>
    <scope>NUCLEOTIDE SEQUENCE [LARGE SCALE GENOMIC DNA]</scope>
    <source>
        <strain evidence="3 4">SDUM287046</strain>
    </source>
</reference>
<gene>
    <name evidence="3" type="ORF">QRD02_12985</name>
</gene>
<evidence type="ECO:0000313" key="4">
    <source>
        <dbReference type="Proteomes" id="UP001244787"/>
    </source>
</evidence>
<dbReference type="PANTHER" id="PTHR34477">
    <property type="entry name" value="UPF0213 PROTEIN YHBQ"/>
    <property type="match status" value="1"/>
</dbReference>
<accession>A0ABT8DIT5</accession>
<feature type="domain" description="GIY-YIG" evidence="2">
    <location>
        <begin position="2"/>
        <end position="78"/>
    </location>
</feature>
<dbReference type="EMBL" id="JAUGQQ010000012">
    <property type="protein sequence ID" value="MDN3725296.1"/>
    <property type="molecule type" value="Genomic_DNA"/>
</dbReference>
<dbReference type="InterPro" id="IPR000305">
    <property type="entry name" value="GIY-YIG_endonuc"/>
</dbReference>
<dbReference type="RefSeq" id="WP_290255387.1">
    <property type="nucleotide sequence ID" value="NZ_JAUGQQ010000012.1"/>
</dbReference>
<protein>
    <submittedName>
        <fullName evidence="3">GIY-YIG nuclease family protein</fullName>
    </submittedName>
</protein>
<evidence type="ECO:0000256" key="1">
    <source>
        <dbReference type="ARBA" id="ARBA00007435"/>
    </source>
</evidence>
<dbReference type="Gene3D" id="3.40.1440.10">
    <property type="entry name" value="GIY-YIG endonuclease"/>
    <property type="match status" value="1"/>
</dbReference>
<sequence>MKTYFVYILSCSDGSYYTGVTSNLTQRLEDHKHRKHLNSYTARRLPVELVYYCTFSEVIMAIATEKQIKKWSRAKKQALINEEFDLLPNLAKKKFLKK</sequence>
<evidence type="ECO:0000313" key="3">
    <source>
        <dbReference type="EMBL" id="MDN3725296.1"/>
    </source>
</evidence>
<keyword evidence="4" id="KW-1185">Reference proteome</keyword>
<comment type="similarity">
    <text evidence="1">Belongs to the UPF0213 family.</text>
</comment>
<name>A0ABT8DIT5_9FLAO</name>
<organism evidence="3 4">
    <name type="scientific">Aequorivita aurantiaca</name>
    <dbReference type="NCBI Taxonomy" id="3053356"/>
    <lineage>
        <taxon>Bacteria</taxon>
        <taxon>Pseudomonadati</taxon>
        <taxon>Bacteroidota</taxon>
        <taxon>Flavobacteriia</taxon>
        <taxon>Flavobacteriales</taxon>
        <taxon>Flavobacteriaceae</taxon>
        <taxon>Aequorivita</taxon>
    </lineage>
</organism>
<comment type="caution">
    <text evidence="3">The sequence shown here is derived from an EMBL/GenBank/DDBJ whole genome shotgun (WGS) entry which is preliminary data.</text>
</comment>
<dbReference type="Pfam" id="PF01541">
    <property type="entry name" value="GIY-YIG"/>
    <property type="match status" value="1"/>
</dbReference>
<dbReference type="PROSITE" id="PS50164">
    <property type="entry name" value="GIY_YIG"/>
    <property type="match status" value="1"/>
</dbReference>
<dbReference type="SMART" id="SM00465">
    <property type="entry name" value="GIYc"/>
    <property type="match status" value="1"/>
</dbReference>